<accession>A0AAV7QKE5</accession>
<keyword evidence="2" id="KW-1185">Reference proteome</keyword>
<evidence type="ECO:0000313" key="1">
    <source>
        <dbReference type="EMBL" id="KAJ1139585.1"/>
    </source>
</evidence>
<dbReference type="PANTHER" id="PTHR36682:SF1">
    <property type="entry name" value="RAB15 EFFECTOR PROTEIN"/>
    <property type="match status" value="1"/>
</dbReference>
<dbReference type="Proteomes" id="UP001066276">
    <property type="component" value="Chromosome 6"/>
</dbReference>
<name>A0AAV7QKE5_PLEWA</name>
<protein>
    <recommendedName>
        <fullName evidence="3">Rab15 effector protein</fullName>
    </recommendedName>
</protein>
<comment type="caution">
    <text evidence="1">The sequence shown here is derived from an EMBL/GenBank/DDBJ whole genome shotgun (WGS) entry which is preliminary data.</text>
</comment>
<evidence type="ECO:0008006" key="3">
    <source>
        <dbReference type="Google" id="ProtNLM"/>
    </source>
</evidence>
<sequence length="237" mass="27199">MGQNQTLMFMVDNKPDVVCEVFTQALIHASEQVKAYLGFKDPEQKLRVSTRTLNEIFLMSFIQFCQEKGMEDRIATSRMNKQQEVLLGVDWVWTLTGNTKNTHFQIAVQTVQLCQACQPTEMDEDPYERILERAITSLEDASKTRYEKLLDFCSSIGLNCTGLVIVFGVQEKPKEIRGVLSKHLGQFKEKNAHVTDELLLQYLKSTDHFITVNEMIANYLCNGKKANNAERVYINFL</sequence>
<dbReference type="Pfam" id="PF15208">
    <property type="entry name" value="Rab15_effector"/>
    <property type="match status" value="1"/>
</dbReference>
<dbReference type="InterPro" id="IPR027985">
    <property type="entry name" value="Rab15_effector"/>
</dbReference>
<dbReference type="PANTHER" id="PTHR36682">
    <property type="entry name" value="RAB15 EFFECTOR PROTEIN"/>
    <property type="match status" value="1"/>
</dbReference>
<reference evidence="1" key="1">
    <citation type="journal article" date="2022" name="bioRxiv">
        <title>Sequencing and chromosome-scale assembly of the giantPleurodeles waltlgenome.</title>
        <authorList>
            <person name="Brown T."/>
            <person name="Elewa A."/>
            <person name="Iarovenko S."/>
            <person name="Subramanian E."/>
            <person name="Araus A.J."/>
            <person name="Petzold A."/>
            <person name="Susuki M."/>
            <person name="Suzuki K.-i.T."/>
            <person name="Hayashi T."/>
            <person name="Toyoda A."/>
            <person name="Oliveira C."/>
            <person name="Osipova E."/>
            <person name="Leigh N.D."/>
            <person name="Simon A."/>
            <person name="Yun M.H."/>
        </authorList>
    </citation>
    <scope>NUCLEOTIDE SEQUENCE</scope>
    <source>
        <strain evidence="1">20211129_DDA</strain>
        <tissue evidence="1">Liver</tissue>
    </source>
</reference>
<gene>
    <name evidence="1" type="ORF">NDU88_005954</name>
</gene>
<dbReference type="EMBL" id="JANPWB010000010">
    <property type="protein sequence ID" value="KAJ1139585.1"/>
    <property type="molecule type" value="Genomic_DNA"/>
</dbReference>
<dbReference type="AlphaFoldDB" id="A0AAV7QKE5"/>
<evidence type="ECO:0000313" key="2">
    <source>
        <dbReference type="Proteomes" id="UP001066276"/>
    </source>
</evidence>
<organism evidence="1 2">
    <name type="scientific">Pleurodeles waltl</name>
    <name type="common">Iberian ribbed newt</name>
    <dbReference type="NCBI Taxonomy" id="8319"/>
    <lineage>
        <taxon>Eukaryota</taxon>
        <taxon>Metazoa</taxon>
        <taxon>Chordata</taxon>
        <taxon>Craniata</taxon>
        <taxon>Vertebrata</taxon>
        <taxon>Euteleostomi</taxon>
        <taxon>Amphibia</taxon>
        <taxon>Batrachia</taxon>
        <taxon>Caudata</taxon>
        <taxon>Salamandroidea</taxon>
        <taxon>Salamandridae</taxon>
        <taxon>Pleurodelinae</taxon>
        <taxon>Pleurodeles</taxon>
    </lineage>
</organism>
<proteinExistence type="predicted"/>
<dbReference type="GO" id="GO:0001881">
    <property type="term" value="P:receptor recycling"/>
    <property type="evidence" value="ECO:0007669"/>
    <property type="project" value="InterPro"/>
</dbReference>